<keyword evidence="2" id="KW-1185">Reference proteome</keyword>
<reference evidence="1 2" key="1">
    <citation type="submission" date="2015-04" db="EMBL/GenBank/DDBJ databases">
        <title>Complete genome sequence of Schizopora paradoxa KUC8140, a cosmopolitan wood degrader in East Asia.</title>
        <authorList>
            <consortium name="DOE Joint Genome Institute"/>
            <person name="Min B."/>
            <person name="Park H."/>
            <person name="Jang Y."/>
            <person name="Kim J.-J."/>
            <person name="Kim K.H."/>
            <person name="Pangilinan J."/>
            <person name="Lipzen A."/>
            <person name="Riley R."/>
            <person name="Grigoriev I.V."/>
            <person name="Spatafora J.W."/>
            <person name="Choi I.-G."/>
        </authorList>
    </citation>
    <scope>NUCLEOTIDE SEQUENCE [LARGE SCALE GENOMIC DNA]</scope>
    <source>
        <strain evidence="1 2">KUC8140</strain>
    </source>
</reference>
<dbReference type="InParanoid" id="A0A0H2RI38"/>
<name>A0A0H2RI38_9AGAM</name>
<accession>A0A0H2RI38</accession>
<gene>
    <name evidence="1" type="ORF">SCHPADRAFT_908034</name>
</gene>
<dbReference type="EMBL" id="KQ086065">
    <property type="protein sequence ID" value="KLO09128.1"/>
    <property type="molecule type" value="Genomic_DNA"/>
</dbReference>
<dbReference type="STRING" id="27342.A0A0H2RI38"/>
<protein>
    <submittedName>
        <fullName evidence="1">Uncharacterized protein</fullName>
    </submittedName>
</protein>
<dbReference type="OrthoDB" id="2269034at2759"/>
<evidence type="ECO:0000313" key="1">
    <source>
        <dbReference type="EMBL" id="KLO09128.1"/>
    </source>
</evidence>
<evidence type="ECO:0000313" key="2">
    <source>
        <dbReference type="Proteomes" id="UP000053477"/>
    </source>
</evidence>
<dbReference type="Proteomes" id="UP000053477">
    <property type="component" value="Unassembled WGS sequence"/>
</dbReference>
<dbReference type="AlphaFoldDB" id="A0A0H2RI38"/>
<sequence>MESLPDLRQSLSQLLQILQSNDALFRQKGIGIPEDDEKSTSIAAANAVFGIPEILAQIFLFALPSELYADISPNVAPLNISQVCKFWRAVAVGFPPLWRSFSLTFGGEKHSENRTELFYLLKGRSRSYPLSAKLIFGASRGARITQETIEVATRVLEAIIQNDIPLSNVYLVLPPECADLISILLAAQTPNNVRSLAIDIFGNDKAQRTLEDFSLQSLDRFSSLKSLILLNYTVAFPNGNIQSSSLRQLVLVYDYLPGCESGQRTRLNSHHCLNALRCFPSLETLCVSLHWSATGAAANNQIRSLCSSVEHDTLKKLCIIAGDSSGELDAFLGFLNLPCLFSFELRCRATAVLSDGFQRFMGNSTLLESVAFFGRITPADVILKSLAILPNLKHLTLVQLPHILALLEALSYPLVQNALRVRVCRDVESLTIEDLPGNTISLDILSHFIRSRRWFEDRTVRGAPKADQPVGLKLLRLPTLQAGDILSVAGIRESIKNGLEVEQYPEEHTPAYLSGKDFFHL</sequence>
<organism evidence="1 2">
    <name type="scientific">Schizopora paradoxa</name>
    <dbReference type="NCBI Taxonomy" id="27342"/>
    <lineage>
        <taxon>Eukaryota</taxon>
        <taxon>Fungi</taxon>
        <taxon>Dikarya</taxon>
        <taxon>Basidiomycota</taxon>
        <taxon>Agaricomycotina</taxon>
        <taxon>Agaricomycetes</taxon>
        <taxon>Hymenochaetales</taxon>
        <taxon>Schizoporaceae</taxon>
        <taxon>Schizopora</taxon>
    </lineage>
</organism>
<proteinExistence type="predicted"/>